<keyword evidence="4" id="KW-1185">Reference proteome</keyword>
<dbReference type="Proteomes" id="UP000320216">
    <property type="component" value="Chromosome"/>
</dbReference>
<dbReference type="PANTHER" id="PTHR40763:SF5">
    <property type="entry name" value="MEMBRANE PROTEIN"/>
    <property type="match status" value="1"/>
</dbReference>
<dbReference type="AlphaFoldDB" id="A0A5B8M401"/>
<gene>
    <name evidence="3" type="ORF">FPZ11_09140</name>
</gene>
<dbReference type="EMBL" id="CP042305">
    <property type="protein sequence ID" value="QDZ14901.1"/>
    <property type="molecule type" value="Genomic_DNA"/>
</dbReference>
<organism evidence="3 4">
    <name type="scientific">Humibacter ginsenosidimutans</name>
    <dbReference type="NCBI Taxonomy" id="2599293"/>
    <lineage>
        <taxon>Bacteria</taxon>
        <taxon>Bacillati</taxon>
        <taxon>Actinomycetota</taxon>
        <taxon>Actinomycetes</taxon>
        <taxon>Micrococcales</taxon>
        <taxon>Microbacteriaceae</taxon>
        <taxon>Humibacter</taxon>
    </lineage>
</organism>
<dbReference type="Pfam" id="PF08044">
    <property type="entry name" value="DUF1707"/>
    <property type="match status" value="1"/>
</dbReference>
<protein>
    <submittedName>
        <fullName evidence="3">DUF1707 domain-containing protein</fullName>
    </submittedName>
</protein>
<accession>A0A5B8M401</accession>
<evidence type="ECO:0000313" key="3">
    <source>
        <dbReference type="EMBL" id="QDZ14901.1"/>
    </source>
</evidence>
<sequence>MADYANPLRPHERLGDRDRQEAITRLASARDEGRITAQEFEQRSEAARSAVTWSDLVPLFDDLPRPQAAAAPTEDWSRHSRALGGAWGATVMAFMPFIALGLFFISGFVWDGWAWGWLFFLLIPIAGIIIYGPGSEDRRRRW</sequence>
<dbReference type="PANTHER" id="PTHR40763">
    <property type="entry name" value="MEMBRANE PROTEIN-RELATED"/>
    <property type="match status" value="1"/>
</dbReference>
<feature type="domain" description="DUF1707" evidence="2">
    <location>
        <begin position="13"/>
        <end position="64"/>
    </location>
</feature>
<evidence type="ECO:0000256" key="1">
    <source>
        <dbReference type="SAM" id="Phobius"/>
    </source>
</evidence>
<dbReference type="KEGG" id="huw:FPZ11_09140"/>
<reference evidence="3 4" key="1">
    <citation type="submission" date="2019-07" db="EMBL/GenBank/DDBJ databases">
        <title>Full genome sequence of Humibacter sp. WJ7-1.</title>
        <authorList>
            <person name="Im W.-T."/>
        </authorList>
    </citation>
    <scope>NUCLEOTIDE SEQUENCE [LARGE SCALE GENOMIC DNA]</scope>
    <source>
        <strain evidence="3 4">WJ7-1</strain>
    </source>
</reference>
<feature type="transmembrane region" description="Helical" evidence="1">
    <location>
        <begin position="114"/>
        <end position="132"/>
    </location>
</feature>
<feature type="transmembrane region" description="Helical" evidence="1">
    <location>
        <begin position="86"/>
        <end position="108"/>
    </location>
</feature>
<dbReference type="RefSeq" id="WP_146320227.1">
    <property type="nucleotide sequence ID" value="NZ_CP042305.1"/>
</dbReference>
<keyword evidence="1" id="KW-1133">Transmembrane helix</keyword>
<keyword evidence="1" id="KW-0812">Transmembrane</keyword>
<evidence type="ECO:0000313" key="4">
    <source>
        <dbReference type="Proteomes" id="UP000320216"/>
    </source>
</evidence>
<evidence type="ECO:0000259" key="2">
    <source>
        <dbReference type="Pfam" id="PF08044"/>
    </source>
</evidence>
<name>A0A5B8M401_9MICO</name>
<keyword evidence="1" id="KW-0472">Membrane</keyword>
<dbReference type="OrthoDB" id="3534574at2"/>
<proteinExistence type="predicted"/>
<dbReference type="InterPro" id="IPR012551">
    <property type="entry name" value="DUF1707_SHOCT-like"/>
</dbReference>